<dbReference type="AlphaFoldDB" id="A0A0F6W6Q5"/>
<dbReference type="EMBL" id="CP011125">
    <property type="protein sequence ID" value="AKF08912.1"/>
    <property type="molecule type" value="Genomic_DNA"/>
</dbReference>
<name>A0A0F6W6Q5_9BACT</name>
<organism evidence="1 2">
    <name type="scientific">Sandaracinus amylolyticus</name>
    <dbReference type="NCBI Taxonomy" id="927083"/>
    <lineage>
        <taxon>Bacteria</taxon>
        <taxon>Pseudomonadati</taxon>
        <taxon>Myxococcota</taxon>
        <taxon>Polyangia</taxon>
        <taxon>Polyangiales</taxon>
        <taxon>Sandaracinaceae</taxon>
        <taxon>Sandaracinus</taxon>
    </lineage>
</organism>
<evidence type="ECO:0000313" key="2">
    <source>
        <dbReference type="Proteomes" id="UP000034883"/>
    </source>
</evidence>
<dbReference type="KEGG" id="samy:DB32_006061"/>
<accession>A0A0F6W6Q5</accession>
<sequence length="40" mass="4169">MTPRGCALEAEVFLEPGGRAWLVWVLETGEVIGVVPSGAA</sequence>
<protein>
    <submittedName>
        <fullName evidence="1">Uncharacterized protein</fullName>
    </submittedName>
</protein>
<dbReference type="Proteomes" id="UP000034883">
    <property type="component" value="Chromosome"/>
</dbReference>
<proteinExistence type="predicted"/>
<keyword evidence="2" id="KW-1185">Reference proteome</keyword>
<evidence type="ECO:0000313" key="1">
    <source>
        <dbReference type="EMBL" id="AKF08912.1"/>
    </source>
</evidence>
<gene>
    <name evidence="1" type="ORF">DB32_006061</name>
</gene>
<reference evidence="1 2" key="1">
    <citation type="submission" date="2015-03" db="EMBL/GenBank/DDBJ databases">
        <title>Genome assembly of Sandaracinus amylolyticus DSM 53668.</title>
        <authorList>
            <person name="Sharma G."/>
            <person name="Subramanian S."/>
        </authorList>
    </citation>
    <scope>NUCLEOTIDE SEQUENCE [LARGE SCALE GENOMIC DNA]</scope>
    <source>
        <strain evidence="1 2">DSM 53668</strain>
    </source>
</reference>